<dbReference type="Pfam" id="PF00583">
    <property type="entry name" value="Acetyltransf_1"/>
    <property type="match status" value="1"/>
</dbReference>
<dbReference type="Proteomes" id="UP000237631">
    <property type="component" value="Unassembled WGS sequence"/>
</dbReference>
<dbReference type="InterPro" id="IPR052523">
    <property type="entry name" value="Trichothecene_AcTrans"/>
</dbReference>
<dbReference type="SUPFAM" id="SSF55729">
    <property type="entry name" value="Acyl-CoA N-acyltransferases (Nat)"/>
    <property type="match status" value="1"/>
</dbReference>
<evidence type="ECO:0000313" key="3">
    <source>
        <dbReference type="EMBL" id="PPJ56558.1"/>
    </source>
</evidence>
<evidence type="ECO:0000259" key="2">
    <source>
        <dbReference type="PROSITE" id="PS51186"/>
    </source>
</evidence>
<proteinExistence type="predicted"/>
<keyword evidence="4" id="KW-1185">Reference proteome</keyword>
<dbReference type="InterPro" id="IPR016181">
    <property type="entry name" value="Acyl_CoA_acyltransferase"/>
</dbReference>
<dbReference type="Gene3D" id="3.40.630.30">
    <property type="match status" value="1"/>
</dbReference>
<dbReference type="GO" id="GO:0016747">
    <property type="term" value="F:acyltransferase activity, transferring groups other than amino-acyl groups"/>
    <property type="evidence" value="ECO:0007669"/>
    <property type="project" value="InterPro"/>
</dbReference>
<organism evidence="3 4">
    <name type="scientific">Cercospora berteroae</name>
    <dbReference type="NCBI Taxonomy" id="357750"/>
    <lineage>
        <taxon>Eukaryota</taxon>
        <taxon>Fungi</taxon>
        <taxon>Dikarya</taxon>
        <taxon>Ascomycota</taxon>
        <taxon>Pezizomycotina</taxon>
        <taxon>Dothideomycetes</taxon>
        <taxon>Dothideomycetidae</taxon>
        <taxon>Mycosphaerellales</taxon>
        <taxon>Mycosphaerellaceae</taxon>
        <taxon>Cercospora</taxon>
    </lineage>
</organism>
<comment type="caution">
    <text evidence="3">The sequence shown here is derived from an EMBL/GenBank/DDBJ whole genome shotgun (WGS) entry which is preliminary data.</text>
</comment>
<dbReference type="PANTHER" id="PTHR42791:SF1">
    <property type="entry name" value="N-ACETYLTRANSFERASE DOMAIN-CONTAINING PROTEIN"/>
    <property type="match status" value="1"/>
</dbReference>
<reference evidence="4" key="1">
    <citation type="journal article" date="2017" name="bioRxiv">
        <title>Conservation of a gene cluster reveals novel cercosporin biosynthetic mechanisms and extends production to the genus Colletotrichum.</title>
        <authorList>
            <person name="de Jonge R."/>
            <person name="Ebert M.K."/>
            <person name="Huitt-Roehl C.R."/>
            <person name="Pal P."/>
            <person name="Suttle J.C."/>
            <person name="Spanner R.E."/>
            <person name="Neubauer J.D."/>
            <person name="Jurick W.M.II."/>
            <person name="Stott K.A."/>
            <person name="Secor G.A."/>
            <person name="Thomma B.P.H.J."/>
            <person name="Van de Peer Y."/>
            <person name="Townsend C.A."/>
            <person name="Bolton M.D."/>
        </authorList>
    </citation>
    <scope>NUCLEOTIDE SEQUENCE [LARGE SCALE GENOMIC DNA]</scope>
    <source>
        <strain evidence="4">CBS538.71</strain>
    </source>
</reference>
<dbReference type="InterPro" id="IPR000182">
    <property type="entry name" value="GNAT_dom"/>
</dbReference>
<name>A0A2S6CA04_9PEZI</name>
<feature type="region of interest" description="Disordered" evidence="1">
    <location>
        <begin position="1"/>
        <end position="26"/>
    </location>
</feature>
<dbReference type="OrthoDB" id="410198at2759"/>
<protein>
    <recommendedName>
        <fullName evidence="2">N-acetyltransferase domain-containing protein</fullName>
    </recommendedName>
</protein>
<dbReference type="PROSITE" id="PS51186">
    <property type="entry name" value="GNAT"/>
    <property type="match status" value="1"/>
</dbReference>
<dbReference type="AlphaFoldDB" id="A0A2S6CA04"/>
<evidence type="ECO:0000313" key="4">
    <source>
        <dbReference type="Proteomes" id="UP000237631"/>
    </source>
</evidence>
<feature type="domain" description="N-acetyltransferase" evidence="2">
    <location>
        <begin position="122"/>
        <end position="257"/>
    </location>
</feature>
<sequence>MQSNHHQFVAEKKRALNDATPEASGHTISEAADKVKALAARSGVSGDEVRVLSLADYKEAALSLAEAFKEDHTSTYFTHTPDRAHWTEQQRWDLHVKIMEYIVYAHLLKGLVVSAGPNYDAVALWMPPGQNMDDYATILRSGMWRLYYQLSSEGRHRFFQEFLPLLGNTKLQVLRERDQDSWYLVYVGTRPSGRGKGFARKVIEYCTSLADQEGKASYLESSHAVNLKIYEKMGFRLKRQVYLQREEELVRLDIMVREPKVVGSDADSGVDVE</sequence>
<dbReference type="EMBL" id="PNEN01000516">
    <property type="protein sequence ID" value="PPJ56558.1"/>
    <property type="molecule type" value="Genomic_DNA"/>
</dbReference>
<evidence type="ECO:0000256" key="1">
    <source>
        <dbReference type="SAM" id="MobiDB-lite"/>
    </source>
</evidence>
<dbReference type="STRING" id="357750.A0A2S6CA04"/>
<dbReference type="PANTHER" id="PTHR42791">
    <property type="entry name" value="GNAT FAMILY ACETYLTRANSFERASE"/>
    <property type="match status" value="1"/>
</dbReference>
<accession>A0A2S6CA04</accession>
<gene>
    <name evidence="3" type="ORF">CBER1_03884</name>
</gene>